<evidence type="ECO:0000313" key="2">
    <source>
        <dbReference type="Proteomes" id="UP000248749"/>
    </source>
</evidence>
<dbReference type="AlphaFoldDB" id="A0A2W2CED6"/>
<protein>
    <submittedName>
        <fullName evidence="1">Uncharacterized protein</fullName>
    </submittedName>
</protein>
<dbReference type="Proteomes" id="UP000248749">
    <property type="component" value="Unassembled WGS sequence"/>
</dbReference>
<comment type="caution">
    <text evidence="1">The sequence shown here is derived from an EMBL/GenBank/DDBJ whole genome shotgun (WGS) entry which is preliminary data.</text>
</comment>
<evidence type="ECO:0000313" key="1">
    <source>
        <dbReference type="EMBL" id="PZF86599.1"/>
    </source>
</evidence>
<dbReference type="RefSeq" id="WP_111137349.1">
    <property type="nucleotide sequence ID" value="NZ_POUB01000345.1"/>
</dbReference>
<proteinExistence type="predicted"/>
<gene>
    <name evidence="1" type="ORF">C1I99_28760</name>
</gene>
<dbReference type="OrthoDB" id="3395486at2"/>
<organism evidence="1 2">
    <name type="scientific">Micromonospora deserti</name>
    <dbReference type="NCBI Taxonomy" id="2070366"/>
    <lineage>
        <taxon>Bacteria</taxon>
        <taxon>Bacillati</taxon>
        <taxon>Actinomycetota</taxon>
        <taxon>Actinomycetes</taxon>
        <taxon>Micromonosporales</taxon>
        <taxon>Micromonosporaceae</taxon>
        <taxon>Micromonospora</taxon>
    </lineage>
</organism>
<reference evidence="1 2" key="1">
    <citation type="submission" date="2018-01" db="EMBL/GenBank/DDBJ databases">
        <title>Draft genome sequence of Salinispora sp. 13K206.</title>
        <authorList>
            <person name="Sahin N."/>
            <person name="Saygin H."/>
            <person name="Ay H."/>
        </authorList>
    </citation>
    <scope>NUCLEOTIDE SEQUENCE [LARGE SCALE GENOMIC DNA]</scope>
    <source>
        <strain evidence="1 2">13K206</strain>
    </source>
</reference>
<keyword evidence="2" id="KW-1185">Reference proteome</keyword>
<name>A0A2W2CED6_9ACTN</name>
<accession>A0A2W2CED6</accession>
<dbReference type="EMBL" id="POUB01000345">
    <property type="protein sequence ID" value="PZF86599.1"/>
    <property type="molecule type" value="Genomic_DNA"/>
</dbReference>
<sequence length="117" mass="13228">MEMTVLLGAADPGWEPCLDEVARELAVVLGFDIVRAPSGEEMFLGGDDSVRVWLTSEPQEDEPHHSHPFILDFTTNEPGMPYAQSLFDRLANLGRYRLVLVIDHDCVRSTHFPCEDW</sequence>